<evidence type="ECO:0000313" key="1">
    <source>
        <dbReference type="EMBL" id="NMO20557.1"/>
    </source>
</evidence>
<evidence type="ECO:0000313" key="2">
    <source>
        <dbReference type="Proteomes" id="UP000518300"/>
    </source>
</evidence>
<dbReference type="RefSeq" id="WP_169349770.1">
    <property type="nucleotide sequence ID" value="NZ_JABBJJ010000252.1"/>
</dbReference>
<proteinExistence type="predicted"/>
<dbReference type="AlphaFoldDB" id="A0A848LRK4"/>
<keyword evidence="2" id="KW-1185">Reference proteome</keyword>
<accession>A0A848LRK4</accession>
<sequence>MHGRLHVESDAQGKGRVVAVEVVGGETAPKPFVDCVDRVLKQLELDLEPGTSGLVVTPPFAGER</sequence>
<reference evidence="1 2" key="1">
    <citation type="submission" date="2020-04" db="EMBL/GenBank/DDBJ databases">
        <title>Draft genome of Pyxidicoccus fallax type strain.</title>
        <authorList>
            <person name="Whitworth D.E."/>
        </authorList>
    </citation>
    <scope>NUCLEOTIDE SEQUENCE [LARGE SCALE GENOMIC DNA]</scope>
    <source>
        <strain evidence="1 2">DSM 14698</strain>
    </source>
</reference>
<dbReference type="Proteomes" id="UP000518300">
    <property type="component" value="Unassembled WGS sequence"/>
</dbReference>
<name>A0A848LRK4_9BACT</name>
<gene>
    <name evidence="1" type="ORF">HG543_37695</name>
</gene>
<dbReference type="EMBL" id="JABBJJ010000252">
    <property type="protein sequence ID" value="NMO20557.1"/>
    <property type="molecule type" value="Genomic_DNA"/>
</dbReference>
<protein>
    <submittedName>
        <fullName evidence="1">Uncharacterized protein</fullName>
    </submittedName>
</protein>
<comment type="caution">
    <text evidence="1">The sequence shown here is derived from an EMBL/GenBank/DDBJ whole genome shotgun (WGS) entry which is preliminary data.</text>
</comment>
<organism evidence="1 2">
    <name type="scientific">Pyxidicoccus fallax</name>
    <dbReference type="NCBI Taxonomy" id="394095"/>
    <lineage>
        <taxon>Bacteria</taxon>
        <taxon>Pseudomonadati</taxon>
        <taxon>Myxococcota</taxon>
        <taxon>Myxococcia</taxon>
        <taxon>Myxococcales</taxon>
        <taxon>Cystobacterineae</taxon>
        <taxon>Myxococcaceae</taxon>
        <taxon>Pyxidicoccus</taxon>
    </lineage>
</organism>